<dbReference type="AlphaFoldDB" id="A0A0N0NQA0"/>
<accession>A0A0N0NQA0</accession>
<feature type="region of interest" description="Disordered" evidence="1">
    <location>
        <begin position="830"/>
        <end position="960"/>
    </location>
</feature>
<comment type="caution">
    <text evidence="2">The sequence shown here is derived from an EMBL/GenBank/DDBJ whole genome shotgun (WGS) entry which is preliminary data.</text>
</comment>
<name>A0A0N0NQA0_9EURO</name>
<feature type="compositionally biased region" description="Low complexity" evidence="1">
    <location>
        <begin position="766"/>
        <end position="775"/>
    </location>
</feature>
<feature type="region of interest" description="Disordered" evidence="1">
    <location>
        <begin position="753"/>
        <end position="791"/>
    </location>
</feature>
<feature type="compositionally biased region" description="Polar residues" evidence="1">
    <location>
        <begin position="913"/>
        <end position="931"/>
    </location>
</feature>
<organism evidence="2 3">
    <name type="scientific">Cyphellophora attinorum</name>
    <dbReference type="NCBI Taxonomy" id="1664694"/>
    <lineage>
        <taxon>Eukaryota</taxon>
        <taxon>Fungi</taxon>
        <taxon>Dikarya</taxon>
        <taxon>Ascomycota</taxon>
        <taxon>Pezizomycotina</taxon>
        <taxon>Eurotiomycetes</taxon>
        <taxon>Chaetothyriomycetidae</taxon>
        <taxon>Chaetothyriales</taxon>
        <taxon>Cyphellophoraceae</taxon>
        <taxon>Cyphellophora</taxon>
    </lineage>
</organism>
<dbReference type="Proteomes" id="UP000038010">
    <property type="component" value="Unassembled WGS sequence"/>
</dbReference>
<dbReference type="VEuPathDB" id="FungiDB:AB675_6973"/>
<feature type="compositionally biased region" description="Polar residues" evidence="1">
    <location>
        <begin position="878"/>
        <end position="888"/>
    </location>
</feature>
<proteinExistence type="predicted"/>
<dbReference type="OrthoDB" id="4161001at2759"/>
<reference evidence="2 3" key="1">
    <citation type="submission" date="2015-06" db="EMBL/GenBank/DDBJ databases">
        <title>Draft genome of the ant-associated black yeast Phialophora attae CBS 131958.</title>
        <authorList>
            <person name="Moreno L.F."/>
            <person name="Stielow B.J."/>
            <person name="de Hoog S."/>
            <person name="Vicente V.A."/>
            <person name="Weiss V.A."/>
            <person name="de Vries M."/>
            <person name="Cruz L.M."/>
            <person name="Souza E.M."/>
        </authorList>
    </citation>
    <scope>NUCLEOTIDE SEQUENCE [LARGE SCALE GENOMIC DNA]</scope>
    <source>
        <strain evidence="2 3">CBS 131958</strain>
    </source>
</reference>
<dbReference type="RefSeq" id="XP_018003422.1">
    <property type="nucleotide sequence ID" value="XM_018147303.1"/>
</dbReference>
<feature type="compositionally biased region" description="Low complexity" evidence="1">
    <location>
        <begin position="932"/>
        <end position="950"/>
    </location>
</feature>
<protein>
    <submittedName>
        <fullName evidence="2">Uncharacterized protein</fullName>
    </submittedName>
</protein>
<gene>
    <name evidence="2" type="ORF">AB675_6973</name>
</gene>
<dbReference type="EMBL" id="LFJN01000005">
    <property type="protein sequence ID" value="KPI43459.1"/>
    <property type="molecule type" value="Genomic_DNA"/>
</dbReference>
<feature type="compositionally biased region" description="Basic residues" evidence="1">
    <location>
        <begin position="899"/>
        <end position="912"/>
    </location>
</feature>
<dbReference type="GeneID" id="28739182"/>
<evidence type="ECO:0000256" key="1">
    <source>
        <dbReference type="SAM" id="MobiDB-lite"/>
    </source>
</evidence>
<keyword evidence="3" id="KW-1185">Reference proteome</keyword>
<feature type="compositionally biased region" description="Low complexity" evidence="1">
    <location>
        <begin position="830"/>
        <end position="877"/>
    </location>
</feature>
<sequence length="998" mass="112671">MDNNSRQENDFLEQREDVLEKLHTFQAPYEGLESLFSPFENYTTRAARATFKDGRMLAELRDDAAIINLLSGSYSSLELIRHSVRKDMTVHAVDNTAAVVDAYRRRRSGEGLFVDPSVPSRALSHRRKPDRLVTIDSDNVHIVRDLSNQKWDLEAVLIEVDQSSLMSLISNYQQVIRRGGPDLPMAETLQLLDTLIEDARRLCIRSPVLFRMSTRKLIVASKNTRYGVDDGVMFKTLTTSTGIRNILELSASYYNSLPDSIQGSSERQQVRAEVRPRFLQMVVLLLALLNDNDLRQLEAFLETTFRIKADRQNLELLILKVLPLSSINSRIFLHALVTAVDGPLVRPSQHEDDQREIWKAFLGHILQLGYVVPGSIDEVCGPDHSWIITWPGDGLKDTNIFRNLQYNGESRTINEIPRVDLNPEFAAGAELTVILANGVRFVIASADLENIIRMSPGRYSVNEARSGGRSLDLDIDDTWSILPHRSTSVVLFDSVFRPGRSKYDDSTLAEIRGCGRLTYHCARLNGECLAVTYKIDGRAIGRRELLRLLQGDLSKIDVMVKAVQTTLSTAYDGRKTSQNIASTLFRLQEELAAVNCYVEEANRRKMQMLRYEASLHTEPVAKVLYQVGARDTQIALWREYCMWHQANENVLYVDSERRMVKDVRWTEEQTLVVTFHDVPHMQYFATPLSKVSESEIGEQLKIGDHVLLCGQYMCIVEQSGESYQPTGLAPGDEAIWRKNLQVPIRQRRPVANNVLNYDSQPPPPQQRRVPQSLRPGSHQQRSFAIRNPTIPELDTEAVYSEARAQQQAFTHAQQQRQQYQHQRYYAIAQDQSQTPVQSSPSSHNSTGSPGSANSDSTSSSDYSQPAASPTSRPRAPTNSTYRPSQSHQARVLLISNHHSTTRPTHRGKRKHLNSNTNVLHHPLNSNHPNSVSPNTSDPKPPSNSTSSKTPQTRTSPDRWRWWSTGYESQVLIPGALRRPEVRIAGPGQGGSGAIYDRM</sequence>
<evidence type="ECO:0000313" key="2">
    <source>
        <dbReference type="EMBL" id="KPI43459.1"/>
    </source>
</evidence>
<evidence type="ECO:0000313" key="3">
    <source>
        <dbReference type="Proteomes" id="UP000038010"/>
    </source>
</evidence>